<comment type="catalytic activity">
    <reaction evidence="8">
        <text>RNA(n+1) + phosphate = RNA(n) + a ribonucleoside 5'-diphosphate</text>
        <dbReference type="Rhea" id="RHEA:22096"/>
        <dbReference type="Rhea" id="RHEA-COMP:14527"/>
        <dbReference type="Rhea" id="RHEA-COMP:17342"/>
        <dbReference type="ChEBI" id="CHEBI:43474"/>
        <dbReference type="ChEBI" id="CHEBI:57930"/>
        <dbReference type="ChEBI" id="CHEBI:140395"/>
        <dbReference type="EC" id="2.7.7.8"/>
    </reaction>
</comment>
<evidence type="ECO:0000256" key="8">
    <source>
        <dbReference type="HAMAP-Rule" id="MF_01595"/>
    </source>
</evidence>
<keyword evidence="3 8" id="KW-0808">Transferase</keyword>
<dbReference type="Pfam" id="PF01138">
    <property type="entry name" value="RNase_PH"/>
    <property type="match status" value="2"/>
</dbReference>
<dbReference type="CDD" id="cd04472">
    <property type="entry name" value="S1_PNPase"/>
    <property type="match status" value="1"/>
</dbReference>
<dbReference type="InterPro" id="IPR020568">
    <property type="entry name" value="Ribosomal_Su5_D2-typ_SF"/>
</dbReference>
<dbReference type="GO" id="GO:0003723">
    <property type="term" value="F:RNA binding"/>
    <property type="evidence" value="ECO:0007669"/>
    <property type="project" value="UniProtKB-UniRule"/>
</dbReference>
<keyword evidence="4 8" id="KW-0548">Nucleotidyltransferase</keyword>
<dbReference type="EC" id="2.7.7.8" evidence="8"/>
<keyword evidence="2 8" id="KW-0963">Cytoplasm</keyword>
<dbReference type="EMBL" id="PCSU01000060">
    <property type="protein sequence ID" value="PIP56352.1"/>
    <property type="molecule type" value="Genomic_DNA"/>
</dbReference>
<feature type="domain" description="S1 motif" evidence="9">
    <location>
        <begin position="628"/>
        <end position="696"/>
    </location>
</feature>
<accession>A0A2H0BF97</accession>
<dbReference type="SUPFAM" id="SSF54211">
    <property type="entry name" value="Ribosomal protein S5 domain 2-like"/>
    <property type="match status" value="2"/>
</dbReference>
<comment type="subcellular location">
    <subcellularLocation>
        <location evidence="8">Cytoplasm</location>
    </subcellularLocation>
</comment>
<protein>
    <recommendedName>
        <fullName evidence="8">Polyribonucleotide nucleotidyltransferase</fullName>
        <ecNumber evidence="8">2.7.7.8</ecNumber>
    </recommendedName>
    <alternativeName>
        <fullName evidence="8">Polynucleotide phosphorylase</fullName>
        <shortName evidence="8">PNPase</shortName>
    </alternativeName>
</protein>
<evidence type="ECO:0000256" key="2">
    <source>
        <dbReference type="ARBA" id="ARBA00022490"/>
    </source>
</evidence>
<dbReference type="InterPro" id="IPR027408">
    <property type="entry name" value="PNPase/RNase_PH_dom_sf"/>
</dbReference>
<dbReference type="PIRSF" id="PIRSF005499">
    <property type="entry name" value="PNPase"/>
    <property type="match status" value="1"/>
</dbReference>
<dbReference type="HAMAP" id="MF_01595">
    <property type="entry name" value="PNPase"/>
    <property type="match status" value="1"/>
</dbReference>
<keyword evidence="5 8" id="KW-0479">Metal-binding</keyword>
<gene>
    <name evidence="8" type="primary">pnp</name>
    <name evidence="10" type="ORF">COX05_03515</name>
</gene>
<dbReference type="SUPFAM" id="SSF55666">
    <property type="entry name" value="Ribonuclease PH domain 2-like"/>
    <property type="match status" value="2"/>
</dbReference>
<comment type="similarity">
    <text evidence="1 8">Belongs to the polyribonucleotide nucleotidyltransferase family.</text>
</comment>
<dbReference type="PROSITE" id="PS50084">
    <property type="entry name" value="KH_TYPE_1"/>
    <property type="match status" value="1"/>
</dbReference>
<proteinExistence type="inferred from homology"/>
<dbReference type="FunFam" id="3.30.230.70:FF:000001">
    <property type="entry name" value="Polyribonucleotide nucleotidyltransferase"/>
    <property type="match status" value="1"/>
</dbReference>
<dbReference type="FunFam" id="3.30.230.70:FF:000002">
    <property type="entry name" value="Polyribonucleotide nucleotidyltransferase"/>
    <property type="match status" value="1"/>
</dbReference>
<dbReference type="Gene3D" id="3.30.1370.10">
    <property type="entry name" value="K Homology domain, type 1"/>
    <property type="match status" value="1"/>
</dbReference>
<dbReference type="GO" id="GO:0000287">
    <property type="term" value="F:magnesium ion binding"/>
    <property type="evidence" value="ECO:0007669"/>
    <property type="project" value="UniProtKB-UniRule"/>
</dbReference>
<dbReference type="GO" id="GO:0005829">
    <property type="term" value="C:cytosol"/>
    <property type="evidence" value="ECO:0007669"/>
    <property type="project" value="TreeGrafter"/>
</dbReference>
<dbReference type="Proteomes" id="UP000228495">
    <property type="component" value="Unassembled WGS sequence"/>
</dbReference>
<dbReference type="SUPFAM" id="SSF54791">
    <property type="entry name" value="Eukaryotic type KH-domain (KH-domain type I)"/>
    <property type="match status" value="1"/>
</dbReference>
<feature type="binding site" evidence="8">
    <location>
        <position position="498"/>
    </location>
    <ligand>
        <name>Mg(2+)</name>
        <dbReference type="ChEBI" id="CHEBI:18420"/>
    </ligand>
</feature>
<evidence type="ECO:0000313" key="10">
    <source>
        <dbReference type="EMBL" id="PIP56352.1"/>
    </source>
</evidence>
<dbReference type="InterPro" id="IPR004087">
    <property type="entry name" value="KH_dom"/>
</dbReference>
<evidence type="ECO:0000256" key="5">
    <source>
        <dbReference type="ARBA" id="ARBA00022723"/>
    </source>
</evidence>
<dbReference type="PANTHER" id="PTHR11252">
    <property type="entry name" value="POLYRIBONUCLEOTIDE NUCLEOTIDYLTRANSFERASE"/>
    <property type="match status" value="1"/>
</dbReference>
<evidence type="ECO:0000259" key="9">
    <source>
        <dbReference type="PROSITE" id="PS50126"/>
    </source>
</evidence>
<dbReference type="InterPro" id="IPR012162">
    <property type="entry name" value="PNPase"/>
</dbReference>
<dbReference type="GO" id="GO:0000175">
    <property type="term" value="F:3'-5'-RNA exonuclease activity"/>
    <property type="evidence" value="ECO:0007669"/>
    <property type="project" value="TreeGrafter"/>
</dbReference>
<dbReference type="InterPro" id="IPR012340">
    <property type="entry name" value="NA-bd_OB-fold"/>
</dbReference>
<reference evidence="10 11" key="1">
    <citation type="submission" date="2017-09" db="EMBL/GenBank/DDBJ databases">
        <title>Depth-based differentiation of microbial function through sediment-hosted aquifers and enrichment of novel symbionts in the deep terrestrial subsurface.</title>
        <authorList>
            <person name="Probst A.J."/>
            <person name="Ladd B."/>
            <person name="Jarett J.K."/>
            <person name="Geller-Mcgrath D.E."/>
            <person name="Sieber C.M."/>
            <person name="Emerson J.B."/>
            <person name="Anantharaman K."/>
            <person name="Thomas B.C."/>
            <person name="Malmstrom R."/>
            <person name="Stieglmeier M."/>
            <person name="Klingl A."/>
            <person name="Woyke T."/>
            <person name="Ryan C.M."/>
            <person name="Banfield J.F."/>
        </authorList>
    </citation>
    <scope>NUCLEOTIDE SEQUENCE [LARGE SCALE GENOMIC DNA]</scope>
    <source>
        <strain evidence="10">CG22_combo_CG10-13_8_21_14_all_39_12</strain>
    </source>
</reference>
<dbReference type="InterPro" id="IPR036345">
    <property type="entry name" value="ExoRNase_PH_dom2_sf"/>
</dbReference>
<dbReference type="AlphaFoldDB" id="A0A2H0BF97"/>
<dbReference type="Pfam" id="PF00013">
    <property type="entry name" value="KH_1"/>
    <property type="match status" value="1"/>
</dbReference>
<dbReference type="Gene3D" id="3.30.230.70">
    <property type="entry name" value="GHMP Kinase, N-terminal domain"/>
    <property type="match status" value="2"/>
</dbReference>
<evidence type="ECO:0000313" key="11">
    <source>
        <dbReference type="Proteomes" id="UP000228495"/>
    </source>
</evidence>
<comment type="caution">
    <text evidence="10">The sequence shown here is derived from an EMBL/GenBank/DDBJ whole genome shotgun (WGS) entry which is preliminary data.</text>
</comment>
<dbReference type="CDD" id="cd02393">
    <property type="entry name" value="KH-I_PNPase"/>
    <property type="match status" value="1"/>
</dbReference>
<keyword evidence="7 8" id="KW-0694">RNA-binding</keyword>
<dbReference type="NCBIfam" id="NF008805">
    <property type="entry name" value="PRK11824.1"/>
    <property type="match status" value="1"/>
</dbReference>
<dbReference type="InterPro" id="IPR004088">
    <property type="entry name" value="KH_dom_type_1"/>
</dbReference>
<dbReference type="FunFam" id="2.40.50.140:FF:000189">
    <property type="entry name" value="Polyribonucleotide nucleotidyltransferase, putative"/>
    <property type="match status" value="1"/>
</dbReference>
<dbReference type="SUPFAM" id="SSF50249">
    <property type="entry name" value="Nucleic acid-binding proteins"/>
    <property type="match status" value="1"/>
</dbReference>
<dbReference type="InterPro" id="IPR015847">
    <property type="entry name" value="ExoRNase_PH_dom2"/>
</dbReference>
<dbReference type="SMART" id="SM00322">
    <property type="entry name" value="KH"/>
    <property type="match status" value="1"/>
</dbReference>
<sequence>MSEIITQNIEVDGRTITLETGLLAQKAHGAVLARMGDTAVLATVVASDAREGMDYFPLTVNYEEKLYAGGIIKGSRWVKREGRPTDESILTSRVIDRSIRPLFPKGYMDEVQVIAMLLSFDEENDPIPLALVAVSAALSISGIPWDGPVGGVRIGHIDGKFVSNPTLLQMEKTDMDLFLSATDDSILMVEMGGLEVSEDVVLDAMEQAHSIARTIASGISEFSAKVVESKGYAYKYEKPELTEEQKQEELEIETIRAYVMENFPQGIIDDAGEGKNPSQEAFLATIFKEFEGKTSKSKMNELISEAMKRKVREKVLNEGVRVDGRGMEEVRPLSVQVGLFARTHGSGLFMRGETHVLTLATLGSTSLEQLLETIHGEESKRYMHHYNFPPYSVGETGRMGSPGRREIGHGALAERALEPVLPSRDDFPYTMRLVSEVMSSNGSTSMGSVCGSSLALMDAGVPISDAVSGVAMGLMKDGDNIKVLTDIQGIEDFFGDMDFKVAGTKNGITALQMDVKVSGINRAIMEQALKQAKAGRLHILEAMLAVIDKPRKQKSKYAPMIETIKIDPSKIGEIIGPGGKIIRAMQEETGTEIDIDEDGSVHIAGTNAQGVKDAYAQIEAITKDLVVGETYHGTVVKILDFGAFVEVLPGKEGLVHVSELSPGFVSDIHSEVSVGDQFDVKVIKIDDQGRVNLSRKALMGDEAKQRQDDKA</sequence>
<evidence type="ECO:0000256" key="7">
    <source>
        <dbReference type="ARBA" id="ARBA00022884"/>
    </source>
</evidence>
<dbReference type="Pfam" id="PF00575">
    <property type="entry name" value="S1"/>
    <property type="match status" value="1"/>
</dbReference>
<keyword evidence="6 8" id="KW-0460">Magnesium</keyword>
<dbReference type="GO" id="GO:0004654">
    <property type="term" value="F:polyribonucleotide nucleotidyltransferase activity"/>
    <property type="evidence" value="ECO:0007669"/>
    <property type="project" value="UniProtKB-UniRule"/>
</dbReference>
<dbReference type="SMART" id="SM00316">
    <property type="entry name" value="S1"/>
    <property type="match status" value="1"/>
</dbReference>
<comment type="cofactor">
    <cofactor evidence="8">
        <name>Mg(2+)</name>
        <dbReference type="ChEBI" id="CHEBI:18420"/>
    </cofactor>
</comment>
<dbReference type="FunFam" id="3.30.1370.10:FF:000001">
    <property type="entry name" value="Polyribonucleotide nucleotidyltransferase"/>
    <property type="match status" value="1"/>
</dbReference>
<dbReference type="InterPro" id="IPR003029">
    <property type="entry name" value="S1_domain"/>
</dbReference>
<evidence type="ECO:0000256" key="3">
    <source>
        <dbReference type="ARBA" id="ARBA00022679"/>
    </source>
</evidence>
<evidence type="ECO:0000256" key="4">
    <source>
        <dbReference type="ARBA" id="ARBA00022695"/>
    </source>
</evidence>
<dbReference type="Pfam" id="PF03725">
    <property type="entry name" value="RNase_PH_C"/>
    <property type="match status" value="1"/>
</dbReference>
<comment type="function">
    <text evidence="8">Involved in mRNA degradation. Catalyzes the phosphorolysis of single-stranded polyribonucleotides processively in the 3'- to 5'-direction.</text>
</comment>
<dbReference type="PANTHER" id="PTHR11252:SF0">
    <property type="entry name" value="POLYRIBONUCLEOTIDE NUCLEOTIDYLTRANSFERASE 1, MITOCHONDRIAL"/>
    <property type="match status" value="1"/>
</dbReference>
<feature type="binding site" evidence="8">
    <location>
        <position position="492"/>
    </location>
    <ligand>
        <name>Mg(2+)</name>
        <dbReference type="ChEBI" id="CHEBI:18420"/>
    </ligand>
</feature>
<name>A0A2H0BF97_UNCKA</name>
<evidence type="ECO:0000256" key="1">
    <source>
        <dbReference type="ARBA" id="ARBA00007404"/>
    </source>
</evidence>
<dbReference type="InterPro" id="IPR036612">
    <property type="entry name" value="KH_dom_type_1_sf"/>
</dbReference>
<dbReference type="NCBIfam" id="TIGR03591">
    <property type="entry name" value="polynuc_phos"/>
    <property type="match status" value="1"/>
</dbReference>
<dbReference type="CDD" id="cd11364">
    <property type="entry name" value="RNase_PH_PNPase_2"/>
    <property type="match status" value="1"/>
</dbReference>
<dbReference type="Gene3D" id="2.40.50.140">
    <property type="entry name" value="Nucleic acid-binding proteins"/>
    <property type="match status" value="1"/>
</dbReference>
<organism evidence="10 11">
    <name type="scientific">candidate division WWE3 bacterium CG22_combo_CG10-13_8_21_14_all_39_12</name>
    <dbReference type="NCBI Taxonomy" id="1975094"/>
    <lineage>
        <taxon>Bacteria</taxon>
        <taxon>Katanobacteria</taxon>
    </lineage>
</organism>
<dbReference type="GO" id="GO:0006402">
    <property type="term" value="P:mRNA catabolic process"/>
    <property type="evidence" value="ECO:0007669"/>
    <property type="project" value="UniProtKB-UniRule"/>
</dbReference>
<dbReference type="PROSITE" id="PS50126">
    <property type="entry name" value="S1"/>
    <property type="match status" value="1"/>
</dbReference>
<dbReference type="InterPro" id="IPR001247">
    <property type="entry name" value="ExoRNase_PH_dom1"/>
</dbReference>
<evidence type="ECO:0000256" key="6">
    <source>
        <dbReference type="ARBA" id="ARBA00022842"/>
    </source>
</evidence>